<evidence type="ECO:0000313" key="11">
    <source>
        <dbReference type="EMBL" id="KNA92817.1"/>
    </source>
</evidence>
<feature type="signal peptide" evidence="9">
    <location>
        <begin position="1"/>
        <end position="27"/>
    </location>
</feature>
<keyword evidence="12" id="KW-1185">Reference proteome</keyword>
<organism evidence="11 12">
    <name type="scientific">Gordonia jacobaea</name>
    <dbReference type="NCBI Taxonomy" id="122202"/>
    <lineage>
        <taxon>Bacteria</taxon>
        <taxon>Bacillati</taxon>
        <taxon>Actinomycetota</taxon>
        <taxon>Actinomycetes</taxon>
        <taxon>Mycobacteriales</taxon>
        <taxon>Gordoniaceae</taxon>
        <taxon>Gordonia</taxon>
    </lineage>
</organism>
<dbReference type="InterPro" id="IPR006311">
    <property type="entry name" value="TAT_signal"/>
</dbReference>
<dbReference type="PROSITE" id="PS51318">
    <property type="entry name" value="TAT"/>
    <property type="match status" value="1"/>
</dbReference>
<gene>
    <name evidence="11" type="ORF">ABW18_03580</name>
</gene>
<dbReference type="CDD" id="cd13432">
    <property type="entry name" value="LDT_IgD_like_2"/>
    <property type="match status" value="1"/>
</dbReference>
<dbReference type="Pfam" id="PF03734">
    <property type="entry name" value="YkuD"/>
    <property type="match status" value="1"/>
</dbReference>
<dbReference type="InterPro" id="IPR050979">
    <property type="entry name" value="LD-transpeptidase"/>
</dbReference>
<evidence type="ECO:0000256" key="2">
    <source>
        <dbReference type="ARBA" id="ARBA00022679"/>
    </source>
</evidence>
<keyword evidence="5" id="KW-0012">Acyltransferase</keyword>
<evidence type="ECO:0000256" key="4">
    <source>
        <dbReference type="ARBA" id="ARBA00022984"/>
    </source>
</evidence>
<reference evidence="11 12" key="1">
    <citation type="submission" date="2015-05" db="EMBL/GenBank/DDBJ databases">
        <title>Draft genome sequence of the bacterium Gordonia jacobaea a new member of the Gordonia genus.</title>
        <authorList>
            <person name="Jimenez-Galisteo G."/>
            <person name="Dominguez A."/>
            <person name="Munoz E."/>
            <person name="Vinas M."/>
        </authorList>
    </citation>
    <scope>NUCLEOTIDE SEQUENCE [LARGE SCALE GENOMIC DNA]</scope>
    <source>
        <strain evidence="12">mv1</strain>
    </source>
</reference>
<dbReference type="Gene3D" id="2.60.40.3780">
    <property type="match status" value="1"/>
</dbReference>
<dbReference type="EMBL" id="LDTZ01000014">
    <property type="protein sequence ID" value="KNA92817.1"/>
    <property type="molecule type" value="Genomic_DNA"/>
</dbReference>
<proteinExistence type="predicted"/>
<dbReference type="Gene3D" id="2.60.40.3710">
    <property type="match status" value="1"/>
</dbReference>
<dbReference type="InterPro" id="IPR005490">
    <property type="entry name" value="LD_TPept_cat_dom"/>
</dbReference>
<evidence type="ECO:0000256" key="8">
    <source>
        <dbReference type="SAM" id="MobiDB-lite"/>
    </source>
</evidence>
<evidence type="ECO:0000256" key="9">
    <source>
        <dbReference type="SAM" id="SignalP"/>
    </source>
</evidence>
<keyword evidence="9" id="KW-0732">Signal</keyword>
<dbReference type="SUPFAM" id="SSF141523">
    <property type="entry name" value="L,D-transpeptidase catalytic domain-like"/>
    <property type="match status" value="1"/>
</dbReference>
<feature type="chain" id="PRO_5045320466" evidence="9">
    <location>
        <begin position="28"/>
        <end position="419"/>
    </location>
</feature>
<dbReference type="CDD" id="cd16913">
    <property type="entry name" value="YkuD_like"/>
    <property type="match status" value="1"/>
</dbReference>
<accession>A0ABR5IGX4</accession>
<feature type="domain" description="L,D-TPase catalytic" evidence="10">
    <location>
        <begin position="245"/>
        <end position="366"/>
    </location>
</feature>
<keyword evidence="4 7" id="KW-0573">Peptidoglycan synthesis</keyword>
<dbReference type="Gene3D" id="2.40.440.10">
    <property type="entry name" value="L,D-transpeptidase catalytic domain-like"/>
    <property type="match status" value="1"/>
</dbReference>
<dbReference type="PANTHER" id="PTHR30582">
    <property type="entry name" value="L,D-TRANSPEPTIDASE"/>
    <property type="match status" value="1"/>
</dbReference>
<dbReference type="Proteomes" id="UP000037247">
    <property type="component" value="Unassembled WGS sequence"/>
</dbReference>
<feature type="region of interest" description="Disordered" evidence="8">
    <location>
        <begin position="397"/>
        <end position="419"/>
    </location>
</feature>
<evidence type="ECO:0000313" key="12">
    <source>
        <dbReference type="Proteomes" id="UP000037247"/>
    </source>
</evidence>
<dbReference type="PROSITE" id="PS52029">
    <property type="entry name" value="LD_TPASE"/>
    <property type="match status" value="1"/>
</dbReference>
<sequence>MSENVMPSRRTVLATGGLATLAAVVLAACGKSNDTQAASGPKKPTVRVEFTPSLTDEAAPNPTAKVEVKAIDGVLNPDVKLLNPSGKAIAGTMSDDRTTFTVTEPLGYGTTYTWQGSATGYDRMSSPVEGKFTTLDPKTQLNVVVNIADGQEVGIAAPLILKFDGTVDNKEAVEKALTLTTEPPTEGSWAWLGEDNGSRVHWRSKEYMAPGTKIHMSAKLYGLDHGDGAYGAADVTSDYVVGRSQIVKAEASSHQIVVVRDGATLMTLPCSYGQGDVDRNVTRSGIHVVSEKHEDFYMSNPAAGYFNIRERWAVRISNNGEFIHANPQTVGVQGASNVTNGCINLSLENAQQYFNTAIYGDPVEVTGTRIDLSEADGDIFDWIFDWPTWKSMSAIKGEPRTASAPATPKGAPTSVGAPN</sequence>
<feature type="active site" description="Nucleophile" evidence="7">
    <location>
        <position position="342"/>
    </location>
</feature>
<feature type="active site" description="Proton donor/acceptor" evidence="7">
    <location>
        <position position="324"/>
    </location>
</feature>
<evidence type="ECO:0000256" key="7">
    <source>
        <dbReference type="PROSITE-ProRule" id="PRU01373"/>
    </source>
</evidence>
<evidence type="ECO:0000256" key="1">
    <source>
        <dbReference type="ARBA" id="ARBA00004752"/>
    </source>
</evidence>
<dbReference type="InterPro" id="IPR041280">
    <property type="entry name" value="Big_10"/>
</dbReference>
<dbReference type="InterPro" id="IPR038063">
    <property type="entry name" value="Transpep_catalytic_dom"/>
</dbReference>
<keyword evidence="3 7" id="KW-0133">Cell shape</keyword>
<evidence type="ECO:0000259" key="10">
    <source>
        <dbReference type="PROSITE" id="PS52029"/>
    </source>
</evidence>
<evidence type="ECO:0000256" key="3">
    <source>
        <dbReference type="ARBA" id="ARBA00022960"/>
    </source>
</evidence>
<dbReference type="PANTHER" id="PTHR30582:SF2">
    <property type="entry name" value="L,D-TRANSPEPTIDASE YCIB-RELATED"/>
    <property type="match status" value="1"/>
</dbReference>
<keyword evidence="6 7" id="KW-0961">Cell wall biogenesis/degradation</keyword>
<dbReference type="Pfam" id="PF17964">
    <property type="entry name" value="Big_10"/>
    <property type="match status" value="1"/>
</dbReference>
<comment type="caution">
    <text evidence="11">The sequence shown here is derived from an EMBL/GenBank/DDBJ whole genome shotgun (WGS) entry which is preliminary data.</text>
</comment>
<comment type="pathway">
    <text evidence="1 7">Cell wall biogenesis; peptidoglycan biosynthesis.</text>
</comment>
<evidence type="ECO:0000256" key="6">
    <source>
        <dbReference type="ARBA" id="ARBA00023316"/>
    </source>
</evidence>
<protein>
    <submittedName>
        <fullName evidence="11">L,D-transpeptidase</fullName>
    </submittedName>
</protein>
<name>A0ABR5IGX4_9ACTN</name>
<evidence type="ECO:0000256" key="5">
    <source>
        <dbReference type="ARBA" id="ARBA00023315"/>
    </source>
</evidence>
<keyword evidence="2" id="KW-0808">Transferase</keyword>